<sequence length="117" mass="13626">MNMENISKTKITIQSFIDKFNILTREEKNYIYDHCDFPFTDKDPCGSDADLCVSLRGLLLEQKINLESFSKIPYIRYTMAHLLKRGEQLLSYLDNPVHDAWDGDTNSDFSDHSENEI</sequence>
<proteinExistence type="predicted"/>
<reference evidence="1" key="1">
    <citation type="submission" date="2017-06" db="EMBL/GenBank/DDBJ databases">
        <authorList>
            <person name="Assis F.L."/>
            <person name="Abrahao J.S."/>
            <person name="Silva L."/>
            <person name="Khalil J.B."/>
            <person name="Rodrigues R."/>
            <person name="Silva L.S."/>
            <person name="Boratto P."/>
            <person name="Andrade M."/>
            <person name="Kroon E.G."/>
            <person name="Ribeiro B."/>
            <person name="Bergier I."/>
            <person name="Seligmann H."/>
            <person name="Ghigo E."/>
            <person name="Colson P."/>
            <person name="Levasseur A."/>
            <person name="Raoult D."/>
            <person name="Scola B.L."/>
        </authorList>
    </citation>
    <scope>NUCLEOTIDE SEQUENCE</scope>
    <source>
        <strain evidence="1">Deep ocean</strain>
    </source>
</reference>
<reference evidence="1" key="2">
    <citation type="journal article" date="2018" name="Nat. Commun.">
        <title>Tailed giant Tupanvirus possesses the most complete translational apparatus of the known virosphere.</title>
        <authorList>
            <person name="Abrahao J."/>
            <person name="Silva L."/>
            <person name="Silva L.S."/>
            <person name="Khalil J.Y.B."/>
            <person name="Rodrigues R."/>
            <person name="Arantes T."/>
            <person name="Assis F."/>
            <person name="Boratto P."/>
            <person name="Andrade M."/>
            <person name="Kroon E.G."/>
            <person name="Ribeiro B."/>
            <person name="Bergier I."/>
            <person name="Seligmann H."/>
            <person name="Ghigo E."/>
            <person name="Colson P."/>
            <person name="Levasseur A."/>
            <person name="Kroemer G."/>
            <person name="Raoult D."/>
            <person name="La Scola B."/>
        </authorList>
    </citation>
    <scope>NUCLEOTIDE SEQUENCE [LARGE SCALE GENOMIC DNA]</scope>
    <source>
        <strain evidence="1">Deep ocean</strain>
    </source>
</reference>
<dbReference type="GeneID" id="80517147"/>
<protein>
    <submittedName>
        <fullName evidence="1">Putative ORFan</fullName>
    </submittedName>
</protein>
<dbReference type="RefSeq" id="YP_010780456.1">
    <property type="nucleotide sequence ID" value="NC_075038.1"/>
</dbReference>
<organism evidence="1">
    <name type="scientific">Tupanvirus deep ocean</name>
    <dbReference type="NCBI Taxonomy" id="2126984"/>
    <lineage>
        <taxon>Viruses</taxon>
        <taxon>Varidnaviria</taxon>
        <taxon>Bamfordvirae</taxon>
        <taxon>Nucleocytoviricota</taxon>
        <taxon>Megaviricetes</taxon>
        <taxon>Imitervirales</taxon>
        <taxon>Mimiviridae</taxon>
        <taxon>Megamimivirinae</taxon>
        <taxon>Tupanvirus</taxon>
        <taxon>Tupanvirus altamarinense</taxon>
    </lineage>
</organism>
<dbReference type="KEGG" id="vg:80517147"/>
<accession>A0A6N1NP79</accession>
<evidence type="ECO:0000313" key="1">
    <source>
        <dbReference type="EMBL" id="QKU33848.1"/>
    </source>
</evidence>
<name>A0A6N1NP79_9VIRU</name>
<dbReference type="EMBL" id="MF405918">
    <property type="protein sequence ID" value="QKU33848.1"/>
    <property type="molecule type" value="Genomic_DNA"/>
</dbReference>